<evidence type="ECO:0000313" key="2">
    <source>
        <dbReference type="Proteomes" id="UP000199589"/>
    </source>
</evidence>
<gene>
    <name evidence="1" type="ORF">SAMN04488569_10448</name>
</gene>
<proteinExistence type="predicted"/>
<protein>
    <submittedName>
        <fullName evidence="1">Uncharacterized protein</fullName>
    </submittedName>
</protein>
<dbReference type="OrthoDB" id="2166065at2"/>
<dbReference type="EMBL" id="FOSJ01000044">
    <property type="protein sequence ID" value="SFK51898.1"/>
    <property type="molecule type" value="Genomic_DNA"/>
</dbReference>
<sequence length="112" mass="12334">MKNMDNQNKGILLGVGLAVAVGLLAVIFSTGDTKEKTKTAVNRQKAKHFFKNKMHGSKKTSKVVDKLSDDEVNSLLGTVDKFKEIESNLSDVSADFKNFFSDKIKDAKKAIK</sequence>
<dbReference type="RefSeq" id="WP_072693202.1">
    <property type="nucleotide sequence ID" value="NZ_FOSJ01000044.1"/>
</dbReference>
<reference evidence="2" key="1">
    <citation type="submission" date="2016-10" db="EMBL/GenBank/DDBJ databases">
        <authorList>
            <person name="Varghese N."/>
            <person name="Submissions S."/>
        </authorList>
    </citation>
    <scope>NUCLEOTIDE SEQUENCE [LARGE SCALE GENOMIC DNA]</scope>
    <source>
        <strain evidence="2">DSM 16108</strain>
    </source>
</reference>
<dbReference type="AlphaFoldDB" id="A0A1I4A6B9"/>
<organism evidence="1 2">
    <name type="scientific">Marinilactibacillus piezotolerans</name>
    <dbReference type="NCBI Taxonomy" id="258723"/>
    <lineage>
        <taxon>Bacteria</taxon>
        <taxon>Bacillati</taxon>
        <taxon>Bacillota</taxon>
        <taxon>Bacilli</taxon>
        <taxon>Lactobacillales</taxon>
        <taxon>Carnobacteriaceae</taxon>
        <taxon>Marinilactibacillus</taxon>
    </lineage>
</organism>
<evidence type="ECO:0000313" key="1">
    <source>
        <dbReference type="EMBL" id="SFK51898.1"/>
    </source>
</evidence>
<keyword evidence="2" id="KW-1185">Reference proteome</keyword>
<name>A0A1I4A6B9_9LACT</name>
<accession>A0A1I4A6B9</accession>
<dbReference type="Proteomes" id="UP000199589">
    <property type="component" value="Unassembled WGS sequence"/>
</dbReference>